<comment type="caution">
    <text evidence="1">The sequence shown here is derived from an EMBL/GenBank/DDBJ whole genome shotgun (WGS) entry which is preliminary data.</text>
</comment>
<evidence type="ECO:0008006" key="3">
    <source>
        <dbReference type="Google" id="ProtNLM"/>
    </source>
</evidence>
<evidence type="ECO:0000313" key="2">
    <source>
        <dbReference type="Proteomes" id="UP000663882"/>
    </source>
</evidence>
<dbReference type="Proteomes" id="UP000663882">
    <property type="component" value="Unassembled WGS sequence"/>
</dbReference>
<dbReference type="OrthoDB" id="10038400at2759"/>
<organism evidence="1 2">
    <name type="scientific">Rotaria sordida</name>
    <dbReference type="NCBI Taxonomy" id="392033"/>
    <lineage>
        <taxon>Eukaryota</taxon>
        <taxon>Metazoa</taxon>
        <taxon>Spiralia</taxon>
        <taxon>Gnathifera</taxon>
        <taxon>Rotifera</taxon>
        <taxon>Eurotatoria</taxon>
        <taxon>Bdelloidea</taxon>
        <taxon>Philodinida</taxon>
        <taxon>Philodinidae</taxon>
        <taxon>Rotaria</taxon>
    </lineage>
</organism>
<sequence>MCDESMANDQSVAFQKPLRKCTDCKKPPHMQCLHCSKHVCIDCGQKHVALGIQQIDVAQHVLNDKMNIVDRLSASAKERVDAECTRILKQVDTQRDQAFAQIDQIVAQQKEQIRNKGVTLNELPLDEISSYIQRMTKEMEDPNETNNQLFHIDITLPKIQVRQQLSTARK</sequence>
<reference evidence="1" key="1">
    <citation type="submission" date="2021-02" db="EMBL/GenBank/DDBJ databases">
        <authorList>
            <person name="Nowell W R."/>
        </authorList>
    </citation>
    <scope>NUCLEOTIDE SEQUENCE</scope>
</reference>
<accession>A0A813VUU5</accession>
<evidence type="ECO:0000313" key="1">
    <source>
        <dbReference type="EMBL" id="CAF0848445.1"/>
    </source>
</evidence>
<proteinExistence type="predicted"/>
<protein>
    <recommendedName>
        <fullName evidence="3">B box-type domain-containing protein</fullName>
    </recommendedName>
</protein>
<gene>
    <name evidence="1" type="ORF">RFH988_LOCUS6327</name>
</gene>
<name>A0A813VUU5_9BILA</name>
<dbReference type="AlphaFoldDB" id="A0A813VUU5"/>
<dbReference type="EMBL" id="CAJNOO010000187">
    <property type="protein sequence ID" value="CAF0848445.1"/>
    <property type="molecule type" value="Genomic_DNA"/>
</dbReference>